<gene>
    <name evidence="9" type="ORF">ACFOMG_06145</name>
</gene>
<keyword evidence="2 4" id="KW-0807">Transducer</keyword>
<dbReference type="Proteomes" id="UP001595722">
    <property type="component" value="Unassembled WGS sequence"/>
</dbReference>
<dbReference type="Pfam" id="PF00672">
    <property type="entry name" value="HAMP"/>
    <property type="match status" value="1"/>
</dbReference>
<dbReference type="InterPro" id="IPR003660">
    <property type="entry name" value="HAMP_dom"/>
</dbReference>
<evidence type="ECO:0000256" key="1">
    <source>
        <dbReference type="ARBA" id="ARBA00004370"/>
    </source>
</evidence>
<keyword evidence="6" id="KW-0812">Transmembrane</keyword>
<reference evidence="10" key="1">
    <citation type="journal article" date="2019" name="Int. J. Syst. Evol. Microbiol.">
        <title>The Global Catalogue of Microorganisms (GCM) 10K type strain sequencing project: providing services to taxonomists for standard genome sequencing and annotation.</title>
        <authorList>
            <consortium name="The Broad Institute Genomics Platform"/>
            <consortium name="The Broad Institute Genome Sequencing Center for Infectious Disease"/>
            <person name="Wu L."/>
            <person name="Ma J."/>
        </authorList>
    </citation>
    <scope>NUCLEOTIDE SEQUENCE [LARGE SCALE GENOMIC DNA]</scope>
    <source>
        <strain evidence="10">KCTC 42424</strain>
    </source>
</reference>
<dbReference type="Pfam" id="PF00015">
    <property type="entry name" value="MCPsignal"/>
    <property type="match status" value="1"/>
</dbReference>
<evidence type="ECO:0000259" key="8">
    <source>
        <dbReference type="PROSITE" id="PS50885"/>
    </source>
</evidence>
<feature type="domain" description="HAMP" evidence="8">
    <location>
        <begin position="294"/>
        <end position="347"/>
    </location>
</feature>
<organism evidence="9 10">
    <name type="scientific">Bacterioplanoides pacificum</name>
    <dbReference type="NCBI Taxonomy" id="1171596"/>
    <lineage>
        <taxon>Bacteria</taxon>
        <taxon>Pseudomonadati</taxon>
        <taxon>Pseudomonadota</taxon>
        <taxon>Gammaproteobacteria</taxon>
        <taxon>Oceanospirillales</taxon>
        <taxon>Oceanospirillaceae</taxon>
        <taxon>Bacterioplanoides</taxon>
    </lineage>
</organism>
<dbReference type="PANTHER" id="PTHR32089:SF120">
    <property type="entry name" value="METHYL-ACCEPTING CHEMOTAXIS PROTEIN TLPQ"/>
    <property type="match status" value="1"/>
</dbReference>
<dbReference type="SUPFAM" id="SSF58104">
    <property type="entry name" value="Methyl-accepting chemotaxis protein (MCP) signaling domain"/>
    <property type="match status" value="1"/>
</dbReference>
<name>A0ABV7VRS7_9GAMM</name>
<evidence type="ECO:0000256" key="5">
    <source>
        <dbReference type="SAM" id="Coils"/>
    </source>
</evidence>
<evidence type="ECO:0000313" key="9">
    <source>
        <dbReference type="EMBL" id="MFC3679688.1"/>
    </source>
</evidence>
<keyword evidence="6" id="KW-1133">Transmembrane helix</keyword>
<dbReference type="RefSeq" id="WP_376865440.1">
    <property type="nucleotide sequence ID" value="NZ_JBHRYB010000005.1"/>
</dbReference>
<keyword evidence="6" id="KW-0472">Membrane</keyword>
<keyword evidence="5" id="KW-0175">Coiled coil</keyword>
<evidence type="ECO:0000256" key="3">
    <source>
        <dbReference type="ARBA" id="ARBA00029447"/>
    </source>
</evidence>
<dbReference type="CDD" id="cd06225">
    <property type="entry name" value="HAMP"/>
    <property type="match status" value="1"/>
</dbReference>
<evidence type="ECO:0000313" key="10">
    <source>
        <dbReference type="Proteomes" id="UP001595722"/>
    </source>
</evidence>
<dbReference type="PROSITE" id="PS50885">
    <property type="entry name" value="HAMP"/>
    <property type="match status" value="1"/>
</dbReference>
<evidence type="ECO:0000259" key="7">
    <source>
        <dbReference type="PROSITE" id="PS50111"/>
    </source>
</evidence>
<dbReference type="InterPro" id="IPR032255">
    <property type="entry name" value="HBM"/>
</dbReference>
<feature type="transmembrane region" description="Helical" evidence="6">
    <location>
        <begin position="270"/>
        <end position="292"/>
    </location>
</feature>
<dbReference type="PROSITE" id="PS50111">
    <property type="entry name" value="CHEMOTAXIS_TRANSDUC_2"/>
    <property type="match status" value="1"/>
</dbReference>
<accession>A0ABV7VRS7</accession>
<dbReference type="EMBL" id="JBHRYB010000005">
    <property type="protein sequence ID" value="MFC3679688.1"/>
    <property type="molecule type" value="Genomic_DNA"/>
</dbReference>
<dbReference type="InterPro" id="IPR004089">
    <property type="entry name" value="MCPsignal_dom"/>
</dbReference>
<sequence>MAWFQNLSIKYKHLIILLLVIIGLLLITLVSISGFGNIDNLNQIQQQRATIETQILELRKHEKDFLSRKDPRYLEKFSSAKATFDQLAQSTASNLKNAGLDDSHIKSLKSLVNAYQTSFLTLATTQTEIGLDPKSGLYGALRSSVHDIEQLANDVGAYELLYHMLMLRRNEKDFMLRRDPKYIDKFNANIDRFKTALATLYLSDEPQILQKLSQYQRDFLALTNKEKTIGLEKTAGLSGDLRQAIHATDEELLALKDSLEQQTDALRQQVYTTLTALIVVIFTVISLLMVFVSRAIYRPVEIITGEIARIADDLDLTRQVGHTTHDEVGVLSASFDKLIATLRATVNQVQGGSIQVAQASEEMSSITREVGDASQQQQQEIEQAMVAINQMTSTISSIADNAGNAASAVTEISQQIGQGKDVTDTARNEIERVNEEIHGATQAIGELQKNSESIGEILATISAIAEQTNLLALNAAIEAARAGEQGRGFAVVADEVRTLASRTQESTESIRDNIERFQRGTQDVVETVNRSRERAQTGIERVSESAEILDSIYANISSINDMNVQVATASKEQGLASEEINRNVVRINDLATICGEQAGQAALASQELATLGNELQDIVQKFNV</sequence>
<comment type="caution">
    <text evidence="9">The sequence shown here is derived from an EMBL/GenBank/DDBJ whole genome shotgun (WGS) entry which is preliminary data.</text>
</comment>
<keyword evidence="10" id="KW-1185">Reference proteome</keyword>
<dbReference type="CDD" id="cd11386">
    <property type="entry name" value="MCP_signal"/>
    <property type="match status" value="1"/>
</dbReference>
<evidence type="ECO:0000256" key="4">
    <source>
        <dbReference type="PROSITE-ProRule" id="PRU00284"/>
    </source>
</evidence>
<dbReference type="SMART" id="SM00304">
    <property type="entry name" value="HAMP"/>
    <property type="match status" value="1"/>
</dbReference>
<evidence type="ECO:0000256" key="2">
    <source>
        <dbReference type="ARBA" id="ARBA00023224"/>
    </source>
</evidence>
<dbReference type="Gene3D" id="1.10.287.950">
    <property type="entry name" value="Methyl-accepting chemotaxis protein"/>
    <property type="match status" value="1"/>
</dbReference>
<evidence type="ECO:0000256" key="6">
    <source>
        <dbReference type="SAM" id="Phobius"/>
    </source>
</evidence>
<dbReference type="SMART" id="SM00283">
    <property type="entry name" value="MA"/>
    <property type="match status" value="1"/>
</dbReference>
<protein>
    <submittedName>
        <fullName evidence="9">Methyl-accepting chemotaxis protein</fullName>
    </submittedName>
</protein>
<dbReference type="PANTHER" id="PTHR32089">
    <property type="entry name" value="METHYL-ACCEPTING CHEMOTAXIS PROTEIN MCPB"/>
    <property type="match status" value="1"/>
</dbReference>
<feature type="domain" description="Methyl-accepting transducer" evidence="7">
    <location>
        <begin position="352"/>
        <end position="588"/>
    </location>
</feature>
<comment type="subcellular location">
    <subcellularLocation>
        <location evidence="1">Membrane</location>
    </subcellularLocation>
</comment>
<proteinExistence type="inferred from homology"/>
<feature type="coiled-coil region" evidence="5">
    <location>
        <begin position="423"/>
        <end position="450"/>
    </location>
</feature>
<dbReference type="SMART" id="SM01358">
    <property type="entry name" value="HBM"/>
    <property type="match status" value="1"/>
</dbReference>
<comment type="similarity">
    <text evidence="3">Belongs to the methyl-accepting chemotaxis (MCP) protein family.</text>
</comment>